<keyword evidence="4" id="KW-0067">ATP-binding</keyword>
<gene>
    <name evidence="6" type="ORF">IC006_2177</name>
</gene>
<organism evidence="6 7">
    <name type="scientific">Sulfuracidifex tepidarius</name>
    <dbReference type="NCBI Taxonomy" id="1294262"/>
    <lineage>
        <taxon>Archaea</taxon>
        <taxon>Thermoproteota</taxon>
        <taxon>Thermoprotei</taxon>
        <taxon>Sulfolobales</taxon>
        <taxon>Sulfolobaceae</taxon>
        <taxon>Sulfuracidifex</taxon>
    </lineage>
</organism>
<evidence type="ECO:0000313" key="7">
    <source>
        <dbReference type="Proteomes" id="UP000322983"/>
    </source>
</evidence>
<dbReference type="Gene3D" id="3.40.50.300">
    <property type="entry name" value="P-loop containing nucleotide triphosphate hydrolases"/>
    <property type="match status" value="1"/>
</dbReference>
<dbReference type="KEGG" id="step:IC006_2177"/>
<dbReference type="EMBL" id="AP018929">
    <property type="protein sequence ID" value="BBG24843.1"/>
    <property type="molecule type" value="Genomic_DNA"/>
</dbReference>
<reference evidence="6 7" key="1">
    <citation type="journal article" date="2020" name="Int. J. Syst. Evol. Microbiol.">
        <title>Sulfuracidifex tepidarius gen. nov., sp. nov. and transfer of Sulfolobus metallicus Huber and Stetter 1992 to the genus Sulfuracidifex as Sulfuracidifex metallicus comb. nov.</title>
        <authorList>
            <person name="Itoh T."/>
            <person name="Miura T."/>
            <person name="Sakai H.D."/>
            <person name="Kato S."/>
            <person name="Ohkuma M."/>
            <person name="Takashina T."/>
        </authorList>
    </citation>
    <scope>NUCLEOTIDE SEQUENCE [LARGE SCALE GENOMIC DNA]</scope>
    <source>
        <strain evidence="6 7">IC-006</strain>
    </source>
</reference>
<sequence length="238" mass="26584">MIPLLSALHVSKKYFSEVLHDITFKVDKERVGVIGLHSSGKSVLLSILSGIEKPTSGKVLLDERPLNPSLVAYIPQAPLFDPLMKVKEVCKGSDVEGERRLGSLSLLEKKKVAFCMTPEAEYLVYDDFDESLTDLVKGFKGGVVLSSVSPSKVWNVIDKVIVLSRGRVVFSGNKESLNFKVIRFRDGKQIRETWERSDSFDVEKRLNSSGVKYDVIEASPDEAFWMILSSKGEERELG</sequence>
<protein>
    <recommendedName>
        <fullName evidence="5">ABC transporter domain-containing protein</fullName>
    </recommendedName>
</protein>
<evidence type="ECO:0000256" key="2">
    <source>
        <dbReference type="ARBA" id="ARBA00022737"/>
    </source>
</evidence>
<keyword evidence="7" id="KW-1185">Reference proteome</keyword>
<dbReference type="GO" id="GO:0016887">
    <property type="term" value="F:ATP hydrolysis activity"/>
    <property type="evidence" value="ECO:0007669"/>
    <property type="project" value="InterPro"/>
</dbReference>
<dbReference type="PANTHER" id="PTHR43790">
    <property type="entry name" value="CARBOHYDRATE TRANSPORT ATP-BINDING PROTEIN MG119-RELATED"/>
    <property type="match status" value="1"/>
</dbReference>
<dbReference type="InterPro" id="IPR003439">
    <property type="entry name" value="ABC_transporter-like_ATP-bd"/>
</dbReference>
<keyword evidence="3" id="KW-0547">Nucleotide-binding</keyword>
<evidence type="ECO:0000256" key="3">
    <source>
        <dbReference type="ARBA" id="ARBA00022741"/>
    </source>
</evidence>
<dbReference type="PANTHER" id="PTHR43790:SF9">
    <property type="entry name" value="GALACTOFURANOSE TRANSPORTER ATP-BINDING PROTEIN YTFR"/>
    <property type="match status" value="1"/>
</dbReference>
<dbReference type="SUPFAM" id="SSF52540">
    <property type="entry name" value="P-loop containing nucleoside triphosphate hydrolases"/>
    <property type="match status" value="1"/>
</dbReference>
<dbReference type="InterPro" id="IPR027417">
    <property type="entry name" value="P-loop_NTPase"/>
</dbReference>
<evidence type="ECO:0000313" key="6">
    <source>
        <dbReference type="EMBL" id="BBG24843.1"/>
    </source>
</evidence>
<dbReference type="Proteomes" id="UP000322983">
    <property type="component" value="Chromosome"/>
</dbReference>
<evidence type="ECO:0000256" key="4">
    <source>
        <dbReference type="ARBA" id="ARBA00022840"/>
    </source>
</evidence>
<accession>A0A510DX85</accession>
<dbReference type="InterPro" id="IPR050107">
    <property type="entry name" value="ABC_carbohydrate_import_ATPase"/>
</dbReference>
<dbReference type="GO" id="GO:0005524">
    <property type="term" value="F:ATP binding"/>
    <property type="evidence" value="ECO:0007669"/>
    <property type="project" value="UniProtKB-KW"/>
</dbReference>
<name>A0A510DX85_9CREN</name>
<feature type="domain" description="ABC transporter" evidence="5">
    <location>
        <begin position="19"/>
        <end position="96"/>
    </location>
</feature>
<evidence type="ECO:0000259" key="5">
    <source>
        <dbReference type="Pfam" id="PF00005"/>
    </source>
</evidence>
<proteinExistence type="predicted"/>
<keyword evidence="2" id="KW-0677">Repeat</keyword>
<dbReference type="Pfam" id="PF00005">
    <property type="entry name" value="ABC_tran"/>
    <property type="match status" value="1"/>
</dbReference>
<dbReference type="AlphaFoldDB" id="A0A510DX85"/>
<keyword evidence="1" id="KW-0813">Transport</keyword>
<dbReference type="STRING" id="1294262.GCA_001316085_02163"/>
<evidence type="ECO:0000256" key="1">
    <source>
        <dbReference type="ARBA" id="ARBA00022448"/>
    </source>
</evidence>